<keyword evidence="1" id="KW-0030">Aminoacyl-tRNA synthetase</keyword>
<dbReference type="PANTHER" id="PTHR42780:SF1">
    <property type="entry name" value="ISOLEUCINE--TRNA LIGASE, CYTOPLASMIC"/>
    <property type="match status" value="1"/>
</dbReference>
<reference evidence="1" key="1">
    <citation type="submission" date="2018-10" db="EMBL/GenBank/DDBJ databases">
        <title>Hidden diversity of soil giant viruses.</title>
        <authorList>
            <person name="Schulz F."/>
            <person name="Alteio L."/>
            <person name="Goudeau D."/>
            <person name="Ryan E.M."/>
            <person name="Malmstrom R.R."/>
            <person name="Blanchard J."/>
            <person name="Woyke T."/>
        </authorList>
    </citation>
    <scope>NUCLEOTIDE SEQUENCE</scope>
    <source>
        <strain evidence="1">GAV1</strain>
    </source>
</reference>
<protein>
    <submittedName>
        <fullName evidence="1">Isoleucyl-tRNA synthetase</fullName>
    </submittedName>
</protein>
<dbReference type="InterPro" id="IPR023586">
    <property type="entry name" value="Ile-tRNA-ligase_type2"/>
</dbReference>
<keyword evidence="1" id="KW-0436">Ligase</keyword>
<organism evidence="1">
    <name type="scientific">Gaeavirus sp</name>
    <dbReference type="NCBI Taxonomy" id="2487767"/>
    <lineage>
        <taxon>Viruses</taxon>
        <taxon>Varidnaviria</taxon>
        <taxon>Bamfordvirae</taxon>
        <taxon>Nucleocytoviricota</taxon>
        <taxon>Megaviricetes</taxon>
        <taxon>Imitervirales</taxon>
        <taxon>Mimiviridae</taxon>
        <taxon>Klosneuvirinae</taxon>
    </lineage>
</organism>
<evidence type="ECO:0000313" key="1">
    <source>
        <dbReference type="EMBL" id="AYV79947.1"/>
    </source>
</evidence>
<dbReference type="GO" id="GO:0004822">
    <property type="term" value="F:isoleucine-tRNA ligase activity"/>
    <property type="evidence" value="ECO:0007669"/>
    <property type="project" value="InterPro"/>
</dbReference>
<proteinExistence type="predicted"/>
<accession>A0A3G4ZYE7</accession>
<dbReference type="Pfam" id="PF19302">
    <property type="entry name" value="DUF5915"/>
    <property type="match status" value="1"/>
</dbReference>
<dbReference type="EMBL" id="MK072201">
    <property type="protein sequence ID" value="AYV79947.1"/>
    <property type="molecule type" value="Genomic_DNA"/>
</dbReference>
<sequence>MVVLISIHLINTLPDYITIPKSKIQHATDFDIIYNVINVTHQIRGSININLKKPIRNLSIVLEDTFEDNYSPRYKDYLSIISQECNVLDIKLLKYSDLTVETIIKPVKSLFFKTYGKAITNTYNELTTMNSTELKTIIDSKTYNGFEINSILFDYNNNISIKSDTINDNNIYKEFSFGLNKITIIVDKYYDEEIDKLYYYRLTATRIQRSRKLAGLHPWDDINVYYSEEPKYNLESEDAQKIIHSITKCGLIKYSDEKIFYEKKFDEIGIKLHLANVTD</sequence>
<gene>
    <name evidence="1" type="ORF">Gaeavirus3_1</name>
</gene>
<name>A0A3G4ZYE7_9VIRU</name>
<dbReference type="PANTHER" id="PTHR42780">
    <property type="entry name" value="SOLEUCYL-TRNA SYNTHETASE"/>
    <property type="match status" value="1"/>
</dbReference>